<evidence type="ECO:0000313" key="2">
    <source>
        <dbReference type="Proteomes" id="UP000805649"/>
    </source>
</evidence>
<organism evidence="1 2">
    <name type="scientific">Colletotrichum truncatum</name>
    <name type="common">Anthracnose fungus</name>
    <name type="synonym">Colletotrichum capsici</name>
    <dbReference type="NCBI Taxonomy" id="5467"/>
    <lineage>
        <taxon>Eukaryota</taxon>
        <taxon>Fungi</taxon>
        <taxon>Dikarya</taxon>
        <taxon>Ascomycota</taxon>
        <taxon>Pezizomycotina</taxon>
        <taxon>Sordariomycetes</taxon>
        <taxon>Hypocreomycetidae</taxon>
        <taxon>Glomerellales</taxon>
        <taxon>Glomerellaceae</taxon>
        <taxon>Colletotrichum</taxon>
        <taxon>Colletotrichum truncatum species complex</taxon>
    </lineage>
</organism>
<sequence>MDDSMDYIYHHPEQHPSHGQLPYSQQRSRCPYFNRTETQGHPAISPHRSTSHYDPVHASASHWQSQAQIQPHHWQPQMLGHRGTSTPYHRPANSVPEPPYYNHGPVPNFGHALAGYQGPSHDIGGLHAIHPPFPIPQLPPVRYGNPTPFHANSSNSNQSATAPPESAFGHPPGPRSSGHFDTLSPSTAATSTQPPSVQDSSEANMDSQSSNESAASESSTSQTQAPASTNIQFGSSPPSSAPQHNNPTFAPSSYRPNRPVPGGEIFAATPNGLPLSGVAHARSEGSSTGSSSSSNNSAPVAPAAERRRVPTTARRTLSRRQSPPSDREYDHEGEMRMLEHFIVHTGNRLMGHDIDDNHIRAAQFLRGSVSTKMVASTSAIQSLQSVATADLSESERTCVICYNEFGVETPEGVKEAPLRLPKCKHVFGDHCIKKWFEESDSCPYCRSKVPSEPRMTSTNSAFNNLFRTRGIVRERDSTHGQDESSRNSAAASTHGERRSPPADSGETRRRIRPRHGSFRGPGSPPFSGGRPGSFGGASSATHERRAHALVAGRTHTSNAPSRMTSGGPPQFPFPVGNITHYHIPSFGVPSETSPAAQAMPPYVPPVPHGFLQAGQNAPFSNLNRNSLPAPPPGNWHSGSPTMPEDMHRRMMVGDNNAVPQTNGPPHWGPQ</sequence>
<keyword evidence="2" id="KW-1185">Reference proteome</keyword>
<dbReference type="EMBL" id="VUJX02000003">
    <property type="protein sequence ID" value="KAL0939363.1"/>
    <property type="molecule type" value="Genomic_DNA"/>
</dbReference>
<proteinExistence type="predicted"/>
<gene>
    <name evidence="1" type="ORF">CTRU02_205973</name>
</gene>
<name>A0ACC3Z5J7_COLTU</name>
<reference evidence="1 2" key="1">
    <citation type="journal article" date="2020" name="Phytopathology">
        <title>Genome Sequence Resources of Colletotrichum truncatum, C. plurivorum, C. musicola, and C. sojae: Four Species Pathogenic to Soybean (Glycine max).</title>
        <authorList>
            <person name="Rogerio F."/>
            <person name="Boufleur T.R."/>
            <person name="Ciampi-Guillardi M."/>
            <person name="Sukno S.A."/>
            <person name="Thon M.R."/>
            <person name="Massola Junior N.S."/>
            <person name="Baroncelli R."/>
        </authorList>
    </citation>
    <scope>NUCLEOTIDE SEQUENCE [LARGE SCALE GENOMIC DNA]</scope>
    <source>
        <strain evidence="1 2">CMES1059</strain>
    </source>
</reference>
<protein>
    <submittedName>
        <fullName evidence="1">C3h4 type zinc finger protein</fullName>
    </submittedName>
</protein>
<evidence type="ECO:0000313" key="1">
    <source>
        <dbReference type="EMBL" id="KAL0939363.1"/>
    </source>
</evidence>
<dbReference type="Proteomes" id="UP000805649">
    <property type="component" value="Unassembled WGS sequence"/>
</dbReference>
<comment type="caution">
    <text evidence="1">The sequence shown here is derived from an EMBL/GenBank/DDBJ whole genome shotgun (WGS) entry which is preliminary data.</text>
</comment>
<accession>A0ACC3Z5J7</accession>